<keyword evidence="4" id="KW-1185">Reference proteome</keyword>
<dbReference type="RefSeq" id="WP_067092521.1">
    <property type="nucleotide sequence ID" value="NZ_LWMV01000211.1"/>
</dbReference>
<proteinExistence type="predicted"/>
<keyword evidence="2" id="KW-0812">Transmembrane</keyword>
<dbReference type="AlphaFoldDB" id="A0A165ZD96"/>
<name>A0A165ZD96_9EURY</name>
<feature type="region of interest" description="Disordered" evidence="1">
    <location>
        <begin position="1"/>
        <end position="22"/>
    </location>
</feature>
<evidence type="ECO:0000256" key="1">
    <source>
        <dbReference type="SAM" id="MobiDB-lite"/>
    </source>
</evidence>
<reference evidence="3 4" key="1">
    <citation type="submission" date="2016-04" db="EMBL/GenBank/DDBJ databases">
        <title>Genome sequence of Methanobrevibacter curvatus DSM 11111.</title>
        <authorList>
            <person name="Poehlein A."/>
            <person name="Seedorf H."/>
            <person name="Daniel R."/>
        </authorList>
    </citation>
    <scope>NUCLEOTIDE SEQUENCE [LARGE SCALE GENOMIC DNA]</scope>
    <source>
        <strain evidence="3 4">DSM 11111</strain>
    </source>
</reference>
<evidence type="ECO:0000313" key="4">
    <source>
        <dbReference type="Proteomes" id="UP000077245"/>
    </source>
</evidence>
<keyword evidence="2" id="KW-0472">Membrane</keyword>
<dbReference type="Proteomes" id="UP000077245">
    <property type="component" value="Unassembled WGS sequence"/>
</dbReference>
<evidence type="ECO:0000313" key="3">
    <source>
        <dbReference type="EMBL" id="KZX10563.1"/>
    </source>
</evidence>
<comment type="caution">
    <text evidence="3">The sequence shown here is derived from an EMBL/GenBank/DDBJ whole genome shotgun (WGS) entry which is preliminary data.</text>
</comment>
<dbReference type="PATRIC" id="fig|49547.3.peg.1853"/>
<evidence type="ECO:0000256" key="2">
    <source>
        <dbReference type="SAM" id="Phobius"/>
    </source>
</evidence>
<organism evidence="3 4">
    <name type="scientific">Methanobrevibacter curvatus</name>
    <dbReference type="NCBI Taxonomy" id="49547"/>
    <lineage>
        <taxon>Archaea</taxon>
        <taxon>Methanobacteriati</taxon>
        <taxon>Methanobacteriota</taxon>
        <taxon>Methanomada group</taxon>
        <taxon>Methanobacteria</taxon>
        <taxon>Methanobacteriales</taxon>
        <taxon>Methanobacteriaceae</taxon>
        <taxon>Methanobrevibacter</taxon>
    </lineage>
</organism>
<dbReference type="EMBL" id="LWMV01000211">
    <property type="protein sequence ID" value="KZX10563.1"/>
    <property type="molecule type" value="Genomic_DNA"/>
</dbReference>
<accession>A0A165ZD96</accession>
<protein>
    <submittedName>
        <fullName evidence="3">Uncharacterized protein</fullName>
    </submittedName>
</protein>
<feature type="transmembrane region" description="Helical" evidence="2">
    <location>
        <begin position="31"/>
        <end position="58"/>
    </location>
</feature>
<gene>
    <name evidence="3" type="ORF">MBCUR_17470</name>
</gene>
<keyword evidence="2" id="KW-1133">Transmembrane helix</keyword>
<sequence>MVDDNILENTSQSSSKPRSPPIPKITKRNHVIIGAVLSVVSVILCIVLLVSIITLAGVATNGYGYENIDFISSGGSVTVDGEKINIPTGFEATNSSTSDKIYLTKGEDHITVYSVNDDSAKDYAGEYTSKIKISGLSGGLTIYSSKKVSVPINDINIDNIDFSNVDELENVTYYTQYVFDYNDKVFVIDIDDNIKNHKAIIQEILGI</sequence>